<proteinExistence type="predicted"/>
<dbReference type="EMBL" id="CAJNOU010002270">
    <property type="protein sequence ID" value="CAF1306298.1"/>
    <property type="molecule type" value="Genomic_DNA"/>
</dbReference>
<reference evidence="1" key="1">
    <citation type="submission" date="2021-02" db="EMBL/GenBank/DDBJ databases">
        <authorList>
            <person name="Nowell W R."/>
        </authorList>
    </citation>
    <scope>NUCLEOTIDE SEQUENCE</scope>
</reference>
<evidence type="ECO:0000313" key="1">
    <source>
        <dbReference type="EMBL" id="CAF1306298.1"/>
    </source>
</evidence>
<evidence type="ECO:0000313" key="2">
    <source>
        <dbReference type="Proteomes" id="UP000663889"/>
    </source>
</evidence>
<gene>
    <name evidence="1" type="ORF">SEV965_LOCUS26558</name>
</gene>
<protein>
    <submittedName>
        <fullName evidence="1">Uncharacterized protein</fullName>
    </submittedName>
</protein>
<dbReference type="AlphaFoldDB" id="A0A815DVA5"/>
<sequence>MELCCDTNVRVCDAPAFSNQVDANPSATIFTSTERPADIIQEDYKDEITKHKTLKTRATTSYNSIQNMKDYSRSIGQNFKKRTYECVQSTRLGTQRTEDGGVHGCIGPSKNR</sequence>
<comment type="caution">
    <text evidence="1">The sequence shown here is derived from an EMBL/GenBank/DDBJ whole genome shotgun (WGS) entry which is preliminary data.</text>
</comment>
<dbReference type="Proteomes" id="UP000663889">
    <property type="component" value="Unassembled WGS sequence"/>
</dbReference>
<organism evidence="1 2">
    <name type="scientific">Rotaria sordida</name>
    <dbReference type="NCBI Taxonomy" id="392033"/>
    <lineage>
        <taxon>Eukaryota</taxon>
        <taxon>Metazoa</taxon>
        <taxon>Spiralia</taxon>
        <taxon>Gnathifera</taxon>
        <taxon>Rotifera</taxon>
        <taxon>Eurotatoria</taxon>
        <taxon>Bdelloidea</taxon>
        <taxon>Philodinida</taxon>
        <taxon>Philodinidae</taxon>
        <taxon>Rotaria</taxon>
    </lineage>
</organism>
<accession>A0A815DVA5</accession>
<name>A0A815DVA5_9BILA</name>